<dbReference type="Proteomes" id="UP000664835">
    <property type="component" value="Unassembled WGS sequence"/>
</dbReference>
<protein>
    <submittedName>
        <fullName evidence="2">Uncharacterized protein</fullName>
    </submittedName>
</protein>
<feature type="transmembrane region" description="Helical" evidence="1">
    <location>
        <begin position="42"/>
        <end position="62"/>
    </location>
</feature>
<reference evidence="2 3" key="1">
    <citation type="submission" date="2021-03" db="EMBL/GenBank/DDBJ databases">
        <title>Thiomicrorhabdus sp.nov.,novel sulfur-oxidizing bacteria isolated from coastal sediment.</title>
        <authorList>
            <person name="Liu X."/>
        </authorList>
    </citation>
    <scope>NUCLEOTIDE SEQUENCE [LARGE SCALE GENOMIC DNA]</scope>
    <source>
        <strain evidence="2 3">6S2-11</strain>
    </source>
</reference>
<organism evidence="2 3">
    <name type="scientific">Thiomicrorhabdus marina</name>
    <dbReference type="NCBI Taxonomy" id="2818442"/>
    <lineage>
        <taxon>Bacteria</taxon>
        <taxon>Pseudomonadati</taxon>
        <taxon>Pseudomonadota</taxon>
        <taxon>Gammaproteobacteria</taxon>
        <taxon>Thiotrichales</taxon>
        <taxon>Piscirickettsiaceae</taxon>
        <taxon>Thiomicrorhabdus</taxon>
    </lineage>
</organism>
<dbReference type="RefSeq" id="WP_208149659.1">
    <property type="nucleotide sequence ID" value="NZ_JAGETV010000012.1"/>
</dbReference>
<feature type="transmembrane region" description="Helical" evidence="1">
    <location>
        <begin position="110"/>
        <end position="131"/>
    </location>
</feature>
<feature type="transmembrane region" description="Helical" evidence="1">
    <location>
        <begin position="6"/>
        <end position="30"/>
    </location>
</feature>
<keyword evidence="1" id="KW-1133">Transmembrane helix</keyword>
<sequence length="212" mass="24450">MHLFVLAGLAFLIVAVIISLLVTSGLTSYLVSQYKKRTLLPLLARIFLAFTLSWTLYVAYKFGDKNGYFFYVLLAIQLIGVSIFISPRVFTTKEKFERLIEGNSQLKRELGTIVFLFASISALFWVGRNWYISFFFNPNKVFEFQSNLENYLITMFSFIAIASLARFLISIILFKLPHATKDFALATLPYIVTGGVFVYLVDLRTYYEYLHQ</sequence>
<accession>A0ABS3Q586</accession>
<evidence type="ECO:0000313" key="3">
    <source>
        <dbReference type="Proteomes" id="UP000664835"/>
    </source>
</evidence>
<proteinExistence type="predicted"/>
<evidence type="ECO:0000256" key="1">
    <source>
        <dbReference type="SAM" id="Phobius"/>
    </source>
</evidence>
<comment type="caution">
    <text evidence="2">The sequence shown here is derived from an EMBL/GenBank/DDBJ whole genome shotgun (WGS) entry which is preliminary data.</text>
</comment>
<feature type="transmembrane region" description="Helical" evidence="1">
    <location>
        <begin position="151"/>
        <end position="174"/>
    </location>
</feature>
<feature type="transmembrane region" description="Helical" evidence="1">
    <location>
        <begin position="183"/>
        <end position="201"/>
    </location>
</feature>
<gene>
    <name evidence="2" type="ORF">J3998_07875</name>
</gene>
<keyword evidence="3" id="KW-1185">Reference proteome</keyword>
<keyword evidence="1" id="KW-0812">Transmembrane</keyword>
<dbReference type="EMBL" id="JAGETV010000012">
    <property type="protein sequence ID" value="MBO1927494.1"/>
    <property type="molecule type" value="Genomic_DNA"/>
</dbReference>
<keyword evidence="1" id="KW-0472">Membrane</keyword>
<name>A0ABS3Q586_9GAMM</name>
<feature type="transmembrane region" description="Helical" evidence="1">
    <location>
        <begin position="68"/>
        <end position="90"/>
    </location>
</feature>
<evidence type="ECO:0000313" key="2">
    <source>
        <dbReference type="EMBL" id="MBO1927494.1"/>
    </source>
</evidence>